<keyword evidence="3" id="KW-1185">Reference proteome</keyword>
<evidence type="ECO:0000313" key="2">
    <source>
        <dbReference type="EMBL" id="OMP13532.1"/>
    </source>
</evidence>
<reference evidence="3" key="1">
    <citation type="submission" date="2013-09" db="EMBL/GenBank/DDBJ databases">
        <title>Corchorus olitorius genome sequencing.</title>
        <authorList>
            <person name="Alam M."/>
            <person name="Haque M.S."/>
            <person name="Islam M.S."/>
            <person name="Emdad E.M."/>
            <person name="Islam M.M."/>
            <person name="Ahmed B."/>
            <person name="Halim A."/>
            <person name="Hossen Q.M.M."/>
            <person name="Hossain M.Z."/>
            <person name="Ahmed R."/>
            <person name="Khan M.M."/>
            <person name="Islam R."/>
            <person name="Rashid M.M."/>
            <person name="Khan S.A."/>
            <person name="Rahman M.S."/>
            <person name="Alam M."/>
            <person name="Yahiya A.S."/>
            <person name="Khan M.S."/>
            <person name="Azam M.S."/>
            <person name="Haque T."/>
            <person name="Lashkar M.Z.H."/>
            <person name="Akhand A.I."/>
            <person name="Morshed G."/>
            <person name="Roy S."/>
            <person name="Uddin K.S."/>
            <person name="Rabeya T."/>
            <person name="Hossain A.S."/>
            <person name="Chowdhury A."/>
            <person name="Snigdha A.R."/>
            <person name="Mortoza M.S."/>
            <person name="Matin S.A."/>
            <person name="Hoque S.M.E."/>
            <person name="Islam M.K."/>
            <person name="Roy D.K."/>
            <person name="Haider R."/>
            <person name="Moosa M.M."/>
            <person name="Elias S.M."/>
            <person name="Hasan A.M."/>
            <person name="Jahan S."/>
            <person name="Shafiuddin M."/>
            <person name="Mahmood N."/>
            <person name="Shommy N.S."/>
        </authorList>
    </citation>
    <scope>NUCLEOTIDE SEQUENCE [LARGE SCALE GENOMIC DNA]</scope>
    <source>
        <strain evidence="3">cv. O-4</strain>
    </source>
</reference>
<comment type="caution">
    <text evidence="2">The sequence shown here is derived from an EMBL/GenBank/DDBJ whole genome shotgun (WGS) entry which is preliminary data.</text>
</comment>
<evidence type="ECO:0000313" key="3">
    <source>
        <dbReference type="Proteomes" id="UP000187203"/>
    </source>
</evidence>
<dbReference type="AlphaFoldDB" id="A0A1R3L2G6"/>
<feature type="region of interest" description="Disordered" evidence="1">
    <location>
        <begin position="235"/>
        <end position="254"/>
    </location>
</feature>
<gene>
    <name evidence="2" type="ORF">COLO4_01476</name>
</gene>
<proteinExistence type="predicted"/>
<sequence>MRAGAERDVTQTQPVARQCVEPARSHRQAVVSITTDNGYAPYARRRHRAAGGRQRHPLPAKVSHWPGLPVSKPRLNQAIVANSFGGIQGFLQIAHLKDLLLFHIVAPDAGKAVGLKFHFNGQLIDLALTGALLHLAYTGLNAQQLLHMVADFVCNYITLRKITACAQFVFHFVIERKIDVDGLVCRAIKRSHNRLPGPAAGARGTAIHYQFGWRVLLMHLSEQLVPGIFGRRQNDRAKASGHNRNTPRRRPESA</sequence>
<dbReference type="EMBL" id="AWUE01003999">
    <property type="protein sequence ID" value="OMP13532.1"/>
    <property type="molecule type" value="Genomic_DNA"/>
</dbReference>
<accession>A0A1R3L2G6</accession>
<protein>
    <submittedName>
        <fullName evidence="2">Uncharacterized protein</fullName>
    </submittedName>
</protein>
<organism evidence="2 3">
    <name type="scientific">Corchorus olitorius</name>
    <dbReference type="NCBI Taxonomy" id="93759"/>
    <lineage>
        <taxon>Eukaryota</taxon>
        <taxon>Viridiplantae</taxon>
        <taxon>Streptophyta</taxon>
        <taxon>Embryophyta</taxon>
        <taxon>Tracheophyta</taxon>
        <taxon>Spermatophyta</taxon>
        <taxon>Magnoliopsida</taxon>
        <taxon>eudicotyledons</taxon>
        <taxon>Gunneridae</taxon>
        <taxon>Pentapetalae</taxon>
        <taxon>rosids</taxon>
        <taxon>malvids</taxon>
        <taxon>Malvales</taxon>
        <taxon>Malvaceae</taxon>
        <taxon>Grewioideae</taxon>
        <taxon>Apeibeae</taxon>
        <taxon>Corchorus</taxon>
    </lineage>
</organism>
<name>A0A1R3L2G6_9ROSI</name>
<feature type="compositionally biased region" description="Basic residues" evidence="1">
    <location>
        <begin position="239"/>
        <end position="248"/>
    </location>
</feature>
<evidence type="ECO:0000256" key="1">
    <source>
        <dbReference type="SAM" id="MobiDB-lite"/>
    </source>
</evidence>
<dbReference type="Proteomes" id="UP000187203">
    <property type="component" value="Unassembled WGS sequence"/>
</dbReference>